<gene>
    <name evidence="2" type="ORF">SAMN05216464_12632</name>
</gene>
<sequence>MNLFNDEEILTTTTDGNIVVLTTHRIRSSNSIQWGLSIMLEKISSIQAIYNSYPVLLVLAVITALAAIIMRGQGNEAAIVLPIVLAIVLTIGYFATR</sequence>
<dbReference type="AlphaFoldDB" id="A0A1G7NE53"/>
<evidence type="ECO:0000313" key="3">
    <source>
        <dbReference type="Proteomes" id="UP000199072"/>
    </source>
</evidence>
<reference evidence="2 3" key="1">
    <citation type="submission" date="2016-10" db="EMBL/GenBank/DDBJ databases">
        <authorList>
            <person name="de Groot N.N."/>
        </authorList>
    </citation>
    <scope>NUCLEOTIDE SEQUENCE [LARGE SCALE GENOMIC DNA]</scope>
    <source>
        <strain evidence="2 3">47C3B</strain>
    </source>
</reference>
<keyword evidence="1" id="KW-0812">Transmembrane</keyword>
<evidence type="ECO:0000256" key="1">
    <source>
        <dbReference type="SAM" id="Phobius"/>
    </source>
</evidence>
<feature type="transmembrane region" description="Helical" evidence="1">
    <location>
        <begin position="77"/>
        <end position="96"/>
    </location>
</feature>
<dbReference type="RefSeq" id="WP_143014283.1">
    <property type="nucleotide sequence ID" value="NZ_FNAI01000026.1"/>
</dbReference>
<keyword evidence="3" id="KW-1185">Reference proteome</keyword>
<accession>A0A1G7NE53</accession>
<proteinExistence type="predicted"/>
<organism evidence="2 3">
    <name type="scientific">Mucilaginibacter pineti</name>
    <dbReference type="NCBI Taxonomy" id="1391627"/>
    <lineage>
        <taxon>Bacteria</taxon>
        <taxon>Pseudomonadati</taxon>
        <taxon>Bacteroidota</taxon>
        <taxon>Sphingobacteriia</taxon>
        <taxon>Sphingobacteriales</taxon>
        <taxon>Sphingobacteriaceae</taxon>
        <taxon>Mucilaginibacter</taxon>
    </lineage>
</organism>
<name>A0A1G7NE53_9SPHI</name>
<keyword evidence="1" id="KW-0472">Membrane</keyword>
<dbReference type="EMBL" id="FNAI01000026">
    <property type="protein sequence ID" value="SDF72314.1"/>
    <property type="molecule type" value="Genomic_DNA"/>
</dbReference>
<dbReference type="OrthoDB" id="885837at2"/>
<protein>
    <submittedName>
        <fullName evidence="2">Uncharacterized protein</fullName>
    </submittedName>
</protein>
<keyword evidence="1" id="KW-1133">Transmembrane helix</keyword>
<dbReference type="Proteomes" id="UP000199072">
    <property type="component" value="Unassembled WGS sequence"/>
</dbReference>
<feature type="transmembrane region" description="Helical" evidence="1">
    <location>
        <begin position="48"/>
        <end position="71"/>
    </location>
</feature>
<evidence type="ECO:0000313" key="2">
    <source>
        <dbReference type="EMBL" id="SDF72314.1"/>
    </source>
</evidence>
<dbReference type="STRING" id="1391627.SAMN05216464_12632"/>